<dbReference type="PANTHER" id="PTHR48100:SF54">
    <property type="entry name" value="PHOSPHATASE SPAC5H10.03-RELATED"/>
    <property type="match status" value="1"/>
</dbReference>
<dbReference type="PANTHER" id="PTHR48100">
    <property type="entry name" value="BROAD-SPECIFICITY PHOSPHATASE YOR283W-RELATED"/>
    <property type="match status" value="1"/>
</dbReference>
<dbReference type="InterPro" id="IPR029033">
    <property type="entry name" value="His_PPase_superfam"/>
</dbReference>
<dbReference type="GO" id="GO:0005737">
    <property type="term" value="C:cytoplasm"/>
    <property type="evidence" value="ECO:0007669"/>
    <property type="project" value="TreeGrafter"/>
</dbReference>
<sequence length="246" mass="28534">MAPIIHLVRHAEGLHNLGQEFWSLMDPPLTDKGRHQCLQLQRDFVSHSRIDLVVSSPLCRAIYSAVQAFRPDKLTLLPDLQEISDFPCDIGREVESLKNELKDLEASVDYSYVDDLWTSKEGRYTPNIQAIQERARAVRCWLNTREEKEIVVVSHGAFLHFLTEDWEDSYIEEATGWKNAEYRTYNLQPKSCADDASMIETNESRQRRAKLEPRATSEEQLELHVKALHIWEQQGYLFSAKNRDSC</sequence>
<dbReference type="SMART" id="SM00855">
    <property type="entry name" value="PGAM"/>
    <property type="match status" value="1"/>
</dbReference>
<accession>A0AAD4CQB3</accession>
<proteinExistence type="predicted"/>
<evidence type="ECO:0008006" key="3">
    <source>
        <dbReference type="Google" id="ProtNLM"/>
    </source>
</evidence>
<protein>
    <recommendedName>
        <fullName evidence="3">Phosphoglycerate mutase-like protein</fullName>
    </recommendedName>
</protein>
<dbReference type="CDD" id="cd07067">
    <property type="entry name" value="HP_PGM_like"/>
    <property type="match status" value="1"/>
</dbReference>
<dbReference type="AlphaFoldDB" id="A0AAD4CQB3"/>
<dbReference type="Proteomes" id="UP001194746">
    <property type="component" value="Unassembled WGS sequence"/>
</dbReference>
<keyword evidence="2" id="KW-1185">Reference proteome</keyword>
<dbReference type="InterPro" id="IPR050275">
    <property type="entry name" value="PGM_Phosphatase"/>
</dbReference>
<comment type="caution">
    <text evidence="1">The sequence shown here is derived from an EMBL/GenBank/DDBJ whole genome shotgun (WGS) entry which is preliminary data.</text>
</comment>
<evidence type="ECO:0000313" key="2">
    <source>
        <dbReference type="Proteomes" id="UP001194746"/>
    </source>
</evidence>
<gene>
    <name evidence="1" type="ORF">FE257_005619</name>
</gene>
<reference evidence="1" key="1">
    <citation type="journal article" date="2019" name="Beilstein J. Org. Chem.">
        <title>Nanangenines: drimane sesquiterpenoids as the dominant metabolite cohort of a novel Australian fungus, Aspergillus nanangensis.</title>
        <authorList>
            <person name="Lacey H.J."/>
            <person name="Gilchrist C.L.M."/>
            <person name="Crombie A."/>
            <person name="Kalaitzis J.A."/>
            <person name="Vuong D."/>
            <person name="Rutledge P.J."/>
            <person name="Turner P."/>
            <person name="Pitt J.I."/>
            <person name="Lacey E."/>
            <person name="Chooi Y.H."/>
            <person name="Piggott A.M."/>
        </authorList>
    </citation>
    <scope>NUCLEOTIDE SEQUENCE</scope>
    <source>
        <strain evidence="1">MST-FP2251</strain>
    </source>
</reference>
<dbReference type="Pfam" id="PF00300">
    <property type="entry name" value="His_Phos_1"/>
    <property type="match status" value="1"/>
</dbReference>
<dbReference type="InterPro" id="IPR013078">
    <property type="entry name" value="His_Pase_superF_clade-1"/>
</dbReference>
<evidence type="ECO:0000313" key="1">
    <source>
        <dbReference type="EMBL" id="KAF9890750.1"/>
    </source>
</evidence>
<dbReference type="EMBL" id="VCAU01000024">
    <property type="protein sequence ID" value="KAF9890750.1"/>
    <property type="molecule type" value="Genomic_DNA"/>
</dbReference>
<dbReference type="SUPFAM" id="SSF53254">
    <property type="entry name" value="Phosphoglycerate mutase-like"/>
    <property type="match status" value="1"/>
</dbReference>
<dbReference type="Gene3D" id="3.40.50.1240">
    <property type="entry name" value="Phosphoglycerate mutase-like"/>
    <property type="match status" value="1"/>
</dbReference>
<reference evidence="1" key="2">
    <citation type="submission" date="2020-02" db="EMBL/GenBank/DDBJ databases">
        <authorList>
            <person name="Gilchrist C.L.M."/>
            <person name="Chooi Y.-H."/>
        </authorList>
    </citation>
    <scope>NUCLEOTIDE SEQUENCE</scope>
    <source>
        <strain evidence="1">MST-FP2251</strain>
    </source>
</reference>
<dbReference type="GO" id="GO:0016791">
    <property type="term" value="F:phosphatase activity"/>
    <property type="evidence" value="ECO:0007669"/>
    <property type="project" value="TreeGrafter"/>
</dbReference>
<organism evidence="1 2">
    <name type="scientific">Aspergillus nanangensis</name>
    <dbReference type="NCBI Taxonomy" id="2582783"/>
    <lineage>
        <taxon>Eukaryota</taxon>
        <taxon>Fungi</taxon>
        <taxon>Dikarya</taxon>
        <taxon>Ascomycota</taxon>
        <taxon>Pezizomycotina</taxon>
        <taxon>Eurotiomycetes</taxon>
        <taxon>Eurotiomycetidae</taxon>
        <taxon>Eurotiales</taxon>
        <taxon>Aspergillaceae</taxon>
        <taxon>Aspergillus</taxon>
        <taxon>Aspergillus subgen. Circumdati</taxon>
    </lineage>
</organism>
<name>A0AAD4CQB3_ASPNN</name>